<dbReference type="Pfam" id="PF00440">
    <property type="entry name" value="TetR_N"/>
    <property type="match status" value="1"/>
</dbReference>
<feature type="domain" description="HTH tetR-type" evidence="3">
    <location>
        <begin position="17"/>
        <end position="77"/>
    </location>
</feature>
<dbReference type="PANTHER" id="PTHR43479:SF11">
    <property type="entry name" value="ACREF_ENVCD OPERON REPRESSOR-RELATED"/>
    <property type="match status" value="1"/>
</dbReference>
<name>A0A2T3KFE2_9GAMM</name>
<dbReference type="InterPro" id="IPR036271">
    <property type="entry name" value="Tet_transcr_reg_TetR-rel_C_sf"/>
</dbReference>
<dbReference type="Gene3D" id="1.10.357.10">
    <property type="entry name" value="Tetracycline Repressor, domain 2"/>
    <property type="match status" value="1"/>
</dbReference>
<comment type="caution">
    <text evidence="4">The sequence shown here is derived from an EMBL/GenBank/DDBJ whole genome shotgun (WGS) entry which is preliminary data.</text>
</comment>
<accession>A0A2T3KFE2</accession>
<evidence type="ECO:0000256" key="2">
    <source>
        <dbReference type="PROSITE-ProRule" id="PRU00335"/>
    </source>
</evidence>
<dbReference type="SUPFAM" id="SSF46689">
    <property type="entry name" value="Homeodomain-like"/>
    <property type="match status" value="1"/>
</dbReference>
<dbReference type="PROSITE" id="PS50977">
    <property type="entry name" value="HTH_TETR_2"/>
    <property type="match status" value="1"/>
</dbReference>
<proteinExistence type="predicted"/>
<evidence type="ECO:0000256" key="1">
    <source>
        <dbReference type="ARBA" id="ARBA00023125"/>
    </source>
</evidence>
<dbReference type="GO" id="GO:0003677">
    <property type="term" value="F:DNA binding"/>
    <property type="evidence" value="ECO:0007669"/>
    <property type="project" value="UniProtKB-UniRule"/>
</dbReference>
<dbReference type="AlphaFoldDB" id="A0A2T3KFE2"/>
<keyword evidence="1 2" id="KW-0238">DNA-binding</keyword>
<sequence length="216" mass="25070">MSIVVDKRSSGRPNIDINARQLLIYHARELFSAMAYDKVSTRMIAQKSGINVAMIRYYFNSKDGLFETMVRETLAPIQDLIQQSMVDKNSDSLFDLMRTYYRVMTVNPAFPRLIFQLMYLPSTNKQRQLMEKIFTEITQPLQRRIFERLALQGVMRPDLDPCLCKVSFISLMVFPFIAPPTMLNIHGVDVNEDFFIRLLEHNLKVIAGGLLLPREE</sequence>
<dbReference type="PANTHER" id="PTHR43479">
    <property type="entry name" value="ACREF/ENVCD OPERON REPRESSOR-RELATED"/>
    <property type="match status" value="1"/>
</dbReference>
<evidence type="ECO:0000313" key="5">
    <source>
        <dbReference type="Proteomes" id="UP000241426"/>
    </source>
</evidence>
<organism evidence="4 5">
    <name type="scientific">Photobacterium kishitanii</name>
    <dbReference type="NCBI Taxonomy" id="318456"/>
    <lineage>
        <taxon>Bacteria</taxon>
        <taxon>Pseudomonadati</taxon>
        <taxon>Pseudomonadota</taxon>
        <taxon>Gammaproteobacteria</taxon>
        <taxon>Vibrionales</taxon>
        <taxon>Vibrionaceae</taxon>
        <taxon>Photobacterium</taxon>
    </lineage>
</organism>
<dbReference type="InterPro" id="IPR050624">
    <property type="entry name" value="HTH-type_Tx_Regulator"/>
</dbReference>
<dbReference type="InterPro" id="IPR001647">
    <property type="entry name" value="HTH_TetR"/>
</dbReference>
<protein>
    <submittedName>
        <fullName evidence="4">TetR family transcriptional regulator</fullName>
    </submittedName>
</protein>
<evidence type="ECO:0000313" key="4">
    <source>
        <dbReference type="EMBL" id="PSU96754.1"/>
    </source>
</evidence>
<reference evidence="4 5" key="1">
    <citation type="submission" date="2018-01" db="EMBL/GenBank/DDBJ databases">
        <title>Whole genome sequencing of Histamine producing bacteria.</title>
        <authorList>
            <person name="Butler K."/>
        </authorList>
    </citation>
    <scope>NUCLEOTIDE SEQUENCE [LARGE SCALE GENOMIC DNA]</scope>
    <source>
        <strain evidence="4 5">FS-7.2</strain>
    </source>
</reference>
<dbReference type="EMBL" id="PYNF01000014">
    <property type="protein sequence ID" value="PSU96754.1"/>
    <property type="molecule type" value="Genomic_DNA"/>
</dbReference>
<feature type="DNA-binding region" description="H-T-H motif" evidence="2">
    <location>
        <begin position="40"/>
        <end position="59"/>
    </location>
</feature>
<evidence type="ECO:0000259" key="3">
    <source>
        <dbReference type="PROSITE" id="PS50977"/>
    </source>
</evidence>
<dbReference type="InterPro" id="IPR009057">
    <property type="entry name" value="Homeodomain-like_sf"/>
</dbReference>
<gene>
    <name evidence="4" type="ORF">C9J27_15455</name>
</gene>
<dbReference type="SUPFAM" id="SSF48498">
    <property type="entry name" value="Tetracyclin repressor-like, C-terminal domain"/>
    <property type="match status" value="1"/>
</dbReference>
<dbReference type="Proteomes" id="UP000241426">
    <property type="component" value="Unassembled WGS sequence"/>
</dbReference>